<dbReference type="Gene3D" id="3.80.10.10">
    <property type="entry name" value="Ribonuclease Inhibitor"/>
    <property type="match status" value="1"/>
</dbReference>
<name>C5LF22_PERM5</name>
<dbReference type="Proteomes" id="UP000007800">
    <property type="component" value="Unassembled WGS sequence"/>
</dbReference>
<accession>C5LF22</accession>
<dbReference type="SUPFAM" id="SSF52047">
    <property type="entry name" value="RNI-like"/>
    <property type="match status" value="1"/>
</dbReference>
<dbReference type="GeneID" id="9037792"/>
<dbReference type="RefSeq" id="XP_002772844.1">
    <property type="nucleotide sequence ID" value="XM_002772798.1"/>
</dbReference>
<organism evidence="2">
    <name type="scientific">Perkinsus marinus (strain ATCC 50983 / TXsc)</name>
    <dbReference type="NCBI Taxonomy" id="423536"/>
    <lineage>
        <taxon>Eukaryota</taxon>
        <taxon>Sar</taxon>
        <taxon>Alveolata</taxon>
        <taxon>Perkinsozoa</taxon>
        <taxon>Perkinsea</taxon>
        <taxon>Perkinsida</taxon>
        <taxon>Perkinsidae</taxon>
        <taxon>Perkinsus</taxon>
    </lineage>
</organism>
<gene>
    <name evidence="1" type="ORF">Pmar_PMAR013360</name>
</gene>
<keyword evidence="2" id="KW-1185">Reference proteome</keyword>
<dbReference type="InParanoid" id="C5LF22"/>
<sequence length="125" mass="14177">MKFHGIIEILEGLIGHSKARLSSLMISGNNLTDEFTKWLSREVGENSNDDIFTAVKEIDLSYNYLTSGGVEMLTRALPDLRKLDVRMNMIENAGMFRGNRIIEIFPQRMDRKGTNESPLVTISNQ</sequence>
<dbReference type="EMBL" id="GG681406">
    <property type="protein sequence ID" value="EER04660.1"/>
    <property type="molecule type" value="Genomic_DNA"/>
</dbReference>
<reference evidence="1 2" key="1">
    <citation type="submission" date="2008-07" db="EMBL/GenBank/DDBJ databases">
        <authorList>
            <person name="El-Sayed N."/>
            <person name="Caler E."/>
            <person name="Inman J."/>
            <person name="Amedeo P."/>
            <person name="Hass B."/>
            <person name="Wortman J."/>
        </authorList>
    </citation>
    <scope>NUCLEOTIDE SEQUENCE [LARGE SCALE GENOMIC DNA]</scope>
    <source>
        <strain evidence="2">ATCC 50983 / TXsc</strain>
    </source>
</reference>
<dbReference type="AlphaFoldDB" id="C5LF22"/>
<dbReference type="OrthoDB" id="5273213at2759"/>
<dbReference type="InterPro" id="IPR032675">
    <property type="entry name" value="LRR_dom_sf"/>
</dbReference>
<proteinExistence type="predicted"/>
<evidence type="ECO:0000313" key="2">
    <source>
        <dbReference type="Proteomes" id="UP000007800"/>
    </source>
</evidence>
<evidence type="ECO:0000313" key="1">
    <source>
        <dbReference type="EMBL" id="EER04660.1"/>
    </source>
</evidence>
<protein>
    <submittedName>
        <fullName evidence="1">Uncharacterized protein</fullName>
    </submittedName>
</protein>